<evidence type="ECO:0000313" key="1">
    <source>
        <dbReference type="EMBL" id="SVC51888.1"/>
    </source>
</evidence>
<sequence length="32" mass="3850">SKKLLFDGLTVRYRHSKIFLPDRCLQLLKVNF</sequence>
<gene>
    <name evidence="1" type="ORF">METZ01_LOCUS304742</name>
</gene>
<reference evidence="1" key="1">
    <citation type="submission" date="2018-05" db="EMBL/GenBank/DDBJ databases">
        <authorList>
            <person name="Lanie J.A."/>
            <person name="Ng W.-L."/>
            <person name="Kazmierczak K.M."/>
            <person name="Andrzejewski T.M."/>
            <person name="Davidsen T.M."/>
            <person name="Wayne K.J."/>
            <person name="Tettelin H."/>
            <person name="Glass J.I."/>
            <person name="Rusch D."/>
            <person name="Podicherti R."/>
            <person name="Tsui H.-C.T."/>
            <person name="Winkler M.E."/>
        </authorList>
    </citation>
    <scope>NUCLEOTIDE SEQUENCE</scope>
</reference>
<protein>
    <submittedName>
        <fullName evidence="1">Uncharacterized protein</fullName>
    </submittedName>
</protein>
<feature type="non-terminal residue" evidence="1">
    <location>
        <position position="32"/>
    </location>
</feature>
<feature type="non-terminal residue" evidence="1">
    <location>
        <position position="1"/>
    </location>
</feature>
<dbReference type="AlphaFoldDB" id="A0A382MU01"/>
<name>A0A382MU01_9ZZZZ</name>
<proteinExistence type="predicted"/>
<accession>A0A382MU01</accession>
<organism evidence="1">
    <name type="scientific">marine metagenome</name>
    <dbReference type="NCBI Taxonomy" id="408172"/>
    <lineage>
        <taxon>unclassified sequences</taxon>
        <taxon>metagenomes</taxon>
        <taxon>ecological metagenomes</taxon>
    </lineage>
</organism>
<dbReference type="EMBL" id="UINC01095642">
    <property type="protein sequence ID" value="SVC51888.1"/>
    <property type="molecule type" value="Genomic_DNA"/>
</dbReference>